<comment type="caution">
    <text evidence="5">The sequence shown here is derived from an EMBL/GenBank/DDBJ whole genome shotgun (WGS) entry which is preliminary data.</text>
</comment>
<feature type="region of interest" description="Disordered" evidence="1">
    <location>
        <begin position="60"/>
        <end position="80"/>
    </location>
</feature>
<accession>A0A8S3C1V0</accession>
<evidence type="ECO:0000313" key="6">
    <source>
        <dbReference type="Proteomes" id="UP000681720"/>
    </source>
</evidence>
<dbReference type="AlphaFoldDB" id="A0A8S3C1V0"/>
<feature type="non-terminal residue" evidence="5">
    <location>
        <position position="80"/>
    </location>
</feature>
<gene>
    <name evidence="2" type="ORF">BYL167_LOCUS35278</name>
    <name evidence="3" type="ORF">BYL167_LOCUS45349</name>
    <name evidence="5" type="ORF">GIL414_LOCUS50875</name>
    <name evidence="4" type="ORF">SMN809_LOCUS50290</name>
</gene>
<sequence>MKNNTGWQQPNIFRNYMNKLESDRLYSLGYQVRSTPVQYRQQSQLTGIIKYHRCTNHHKFSLSNPSRQDSVNTPVAVGQE</sequence>
<dbReference type="Proteomes" id="UP000681720">
    <property type="component" value="Unassembled WGS sequence"/>
</dbReference>
<evidence type="ECO:0000313" key="3">
    <source>
        <dbReference type="EMBL" id="CAF4733198.1"/>
    </source>
</evidence>
<dbReference type="EMBL" id="CAJOBH010125570">
    <property type="protein sequence ID" value="CAF4733198.1"/>
    <property type="molecule type" value="Genomic_DNA"/>
</dbReference>
<evidence type="ECO:0000313" key="5">
    <source>
        <dbReference type="EMBL" id="CAF4881395.1"/>
    </source>
</evidence>
<dbReference type="EMBL" id="CAJOBJ010170603">
    <property type="protein sequence ID" value="CAF4881395.1"/>
    <property type="molecule type" value="Genomic_DNA"/>
</dbReference>
<reference evidence="5" key="1">
    <citation type="submission" date="2021-02" db="EMBL/GenBank/DDBJ databases">
        <authorList>
            <person name="Nowell W R."/>
        </authorList>
    </citation>
    <scope>NUCLEOTIDE SEQUENCE</scope>
</reference>
<evidence type="ECO:0000313" key="4">
    <source>
        <dbReference type="EMBL" id="CAF4870009.1"/>
    </source>
</evidence>
<dbReference type="EMBL" id="CAJOBH010073738">
    <property type="protein sequence ID" value="CAF4484157.1"/>
    <property type="molecule type" value="Genomic_DNA"/>
</dbReference>
<protein>
    <submittedName>
        <fullName evidence="5">Uncharacterized protein</fullName>
    </submittedName>
</protein>
<feature type="compositionally biased region" description="Polar residues" evidence="1">
    <location>
        <begin position="61"/>
        <end position="73"/>
    </location>
</feature>
<dbReference type="Proteomes" id="UP000681967">
    <property type="component" value="Unassembled WGS sequence"/>
</dbReference>
<evidence type="ECO:0000256" key="1">
    <source>
        <dbReference type="SAM" id="MobiDB-lite"/>
    </source>
</evidence>
<name>A0A8S3C1V0_9BILA</name>
<proteinExistence type="predicted"/>
<organism evidence="5 6">
    <name type="scientific">Rotaria magnacalcarata</name>
    <dbReference type="NCBI Taxonomy" id="392030"/>
    <lineage>
        <taxon>Eukaryota</taxon>
        <taxon>Metazoa</taxon>
        <taxon>Spiralia</taxon>
        <taxon>Gnathifera</taxon>
        <taxon>Rotifera</taxon>
        <taxon>Eurotatoria</taxon>
        <taxon>Bdelloidea</taxon>
        <taxon>Philodinida</taxon>
        <taxon>Philodinidae</taxon>
        <taxon>Rotaria</taxon>
    </lineage>
</organism>
<dbReference type="EMBL" id="CAJOBI010166032">
    <property type="protein sequence ID" value="CAF4870009.1"/>
    <property type="molecule type" value="Genomic_DNA"/>
</dbReference>
<evidence type="ECO:0000313" key="2">
    <source>
        <dbReference type="EMBL" id="CAF4484157.1"/>
    </source>
</evidence>
<dbReference type="Proteomes" id="UP000676336">
    <property type="component" value="Unassembled WGS sequence"/>
</dbReference>